<evidence type="ECO:0000313" key="2">
    <source>
        <dbReference type="EMBL" id="AFQ90118.1"/>
    </source>
</evidence>
<organism evidence="4">
    <name type="scientific">Botryotinia fuckeliana</name>
    <name type="common">Noble rot fungus</name>
    <name type="synonym">Botrytis cinerea</name>
    <dbReference type="NCBI Taxonomy" id="40559"/>
    <lineage>
        <taxon>Eukaryota</taxon>
        <taxon>Fungi</taxon>
        <taxon>Dikarya</taxon>
        <taxon>Ascomycota</taxon>
        <taxon>Pezizomycotina</taxon>
        <taxon>Leotiomycetes</taxon>
        <taxon>Helotiales</taxon>
        <taxon>Sclerotiniaceae</taxon>
        <taxon>Botrytis</taxon>
    </lineage>
</organism>
<protein>
    <submittedName>
        <fullName evidence="4">Truncated two-component osmosensing histidine-kinase</fullName>
    </submittedName>
</protein>
<keyword evidence="4" id="KW-0808">Transferase</keyword>
<keyword evidence="4" id="KW-0418">Kinase</keyword>
<evidence type="ECO:0000313" key="4">
    <source>
        <dbReference type="EMBL" id="AFQ90120.1"/>
    </source>
</evidence>
<dbReference type="EMBL" id="JX192630">
    <property type="protein sequence ID" value="AFQ90119.1"/>
    <property type="molecule type" value="Genomic_DNA"/>
</dbReference>
<dbReference type="GO" id="GO:0016301">
    <property type="term" value="F:kinase activity"/>
    <property type="evidence" value="ECO:0007669"/>
    <property type="project" value="UniProtKB-KW"/>
</dbReference>
<reference evidence="4" key="1">
    <citation type="journal article" date="2012" name="PLoS ONE">
        <title>Functional and Structural Comparison of Pyrrolnitrin- and Iprodione-Induced Modifications in the Class III Histidine-Kinase Bos1 of Botrytis cinerea.</title>
        <authorList>
            <person name="Fillinger S."/>
            <person name="Ajouz S."/>
            <person name="Nicot P.C."/>
            <person name="Leroux P."/>
            <person name="Bardin M."/>
        </authorList>
    </citation>
    <scope>NUCLEOTIDE SEQUENCE</scope>
    <source>
        <strain evidence="2">H6G20P1</strain>
        <strain evidence="3">H6G20P2</strain>
        <strain evidence="4">H6G20P3</strain>
    </source>
</reference>
<evidence type="ECO:0000256" key="1">
    <source>
        <dbReference type="SAM" id="Coils"/>
    </source>
</evidence>
<feature type="coiled-coil region" evidence="1">
    <location>
        <begin position="44"/>
        <end position="71"/>
    </location>
</feature>
<gene>
    <name evidence="4" type="primary">bos1</name>
</gene>
<name>J7JZS9_BOTFU</name>
<dbReference type="EMBL" id="JX192631">
    <property type="protein sequence ID" value="AFQ90120.1"/>
    <property type="molecule type" value="Genomic_DNA"/>
</dbReference>
<accession>J7JZS9</accession>
<evidence type="ECO:0000313" key="3">
    <source>
        <dbReference type="EMBL" id="AFQ90119.1"/>
    </source>
</evidence>
<keyword evidence="1" id="KW-0175">Coiled coil</keyword>
<proteinExistence type="predicted"/>
<dbReference type="AlphaFoldDB" id="J7JZS9"/>
<sequence>MEDSTIAHTTAILQTLALSSIDLPLTNVYGNKGIRLPGADTAEKLALERELAALVSRVQRLEARAITVNNQTLPDTPNEL</sequence>
<dbReference type="EMBL" id="JX192629">
    <property type="protein sequence ID" value="AFQ90118.1"/>
    <property type="molecule type" value="Genomic_DNA"/>
</dbReference>